<evidence type="ECO:0000256" key="9">
    <source>
        <dbReference type="SAM" id="MobiDB-lite"/>
    </source>
</evidence>
<organism evidence="11 12">
    <name type="scientific">Fusarium globosum</name>
    <dbReference type="NCBI Taxonomy" id="78864"/>
    <lineage>
        <taxon>Eukaryota</taxon>
        <taxon>Fungi</taxon>
        <taxon>Dikarya</taxon>
        <taxon>Ascomycota</taxon>
        <taxon>Pezizomycotina</taxon>
        <taxon>Sordariomycetes</taxon>
        <taxon>Hypocreomycetidae</taxon>
        <taxon>Hypocreales</taxon>
        <taxon>Nectriaceae</taxon>
        <taxon>Fusarium</taxon>
        <taxon>Fusarium fujikuroi species complex</taxon>
    </lineage>
</organism>
<dbReference type="Pfam" id="PF16686">
    <property type="entry name" value="POT1PC"/>
    <property type="match status" value="1"/>
</dbReference>
<feature type="compositionally biased region" description="Basic residues" evidence="9">
    <location>
        <begin position="385"/>
        <end position="400"/>
    </location>
</feature>
<feature type="region of interest" description="Disordered" evidence="9">
    <location>
        <begin position="322"/>
        <end position="353"/>
    </location>
</feature>
<evidence type="ECO:0000256" key="6">
    <source>
        <dbReference type="ARBA" id="ARBA00022895"/>
    </source>
</evidence>
<evidence type="ECO:0000256" key="3">
    <source>
        <dbReference type="ARBA" id="ARBA00008442"/>
    </source>
</evidence>
<dbReference type="Pfam" id="PF02765">
    <property type="entry name" value="POT1"/>
    <property type="match status" value="1"/>
</dbReference>
<evidence type="ECO:0000256" key="7">
    <source>
        <dbReference type="ARBA" id="ARBA00023125"/>
    </source>
</evidence>
<dbReference type="AlphaFoldDB" id="A0A8H5XZM2"/>
<evidence type="ECO:0000256" key="4">
    <source>
        <dbReference type="ARBA" id="ARBA00015253"/>
    </source>
</evidence>
<accession>A0A8H5XZM2</accession>
<dbReference type="InterPro" id="IPR032042">
    <property type="entry name" value="POT1PC"/>
</dbReference>
<keyword evidence="7" id="KW-0238">DNA-binding</keyword>
<feature type="compositionally biased region" description="Polar residues" evidence="9">
    <location>
        <begin position="620"/>
        <end position="629"/>
    </location>
</feature>
<evidence type="ECO:0000256" key="2">
    <source>
        <dbReference type="ARBA" id="ARBA00004574"/>
    </source>
</evidence>
<comment type="caution">
    <text evidence="11">The sequence shown here is derived from an EMBL/GenBank/DDBJ whole genome shotgun (WGS) entry which is preliminary data.</text>
</comment>
<feature type="region of interest" description="Disordered" evidence="9">
    <location>
        <begin position="485"/>
        <end position="516"/>
    </location>
</feature>
<dbReference type="EMBL" id="JAAQPF010000433">
    <property type="protein sequence ID" value="KAF5702784.1"/>
    <property type="molecule type" value="Genomic_DNA"/>
</dbReference>
<dbReference type="GO" id="GO:0016233">
    <property type="term" value="P:telomere capping"/>
    <property type="evidence" value="ECO:0007669"/>
    <property type="project" value="TreeGrafter"/>
</dbReference>
<evidence type="ECO:0000256" key="8">
    <source>
        <dbReference type="ARBA" id="ARBA00023242"/>
    </source>
</evidence>
<keyword evidence="12" id="KW-1185">Reference proteome</keyword>
<dbReference type="InterPro" id="IPR028389">
    <property type="entry name" value="POT1"/>
</dbReference>
<evidence type="ECO:0000313" key="11">
    <source>
        <dbReference type="EMBL" id="KAF5702784.1"/>
    </source>
</evidence>
<reference evidence="11 12" key="1">
    <citation type="submission" date="2020-05" db="EMBL/GenBank/DDBJ databases">
        <title>Identification and distribution of gene clusters putatively required for synthesis of sphingolipid metabolism inhibitors in phylogenetically diverse species of the filamentous fungus Fusarium.</title>
        <authorList>
            <person name="Kim H.-S."/>
            <person name="Busman M."/>
            <person name="Brown D.W."/>
            <person name="Divon H."/>
            <person name="Uhlig S."/>
            <person name="Proctor R.H."/>
        </authorList>
    </citation>
    <scope>NUCLEOTIDE SEQUENCE [LARGE SCALE GENOMIC DNA]</scope>
    <source>
        <strain evidence="11 12">NRRL 26131</strain>
    </source>
</reference>
<dbReference type="PANTHER" id="PTHR14513">
    <property type="entry name" value="PROTECTION OF TELOMERES 1"/>
    <property type="match status" value="1"/>
</dbReference>
<dbReference type="GO" id="GO:0010521">
    <property type="term" value="F:telomerase inhibitor activity"/>
    <property type="evidence" value="ECO:0007669"/>
    <property type="project" value="TreeGrafter"/>
</dbReference>
<name>A0A8H5XZM2_9HYPO</name>
<feature type="compositionally biased region" description="Basic and acidic residues" evidence="9">
    <location>
        <begin position="596"/>
        <end position="609"/>
    </location>
</feature>
<protein>
    <recommendedName>
        <fullName evidence="4">Protection of telomeres protein 1</fullName>
    </recommendedName>
</protein>
<evidence type="ECO:0000259" key="10">
    <source>
        <dbReference type="SMART" id="SM00976"/>
    </source>
</evidence>
<dbReference type="GO" id="GO:0000783">
    <property type="term" value="C:nuclear telomere cap complex"/>
    <property type="evidence" value="ECO:0007669"/>
    <property type="project" value="TreeGrafter"/>
</dbReference>
<dbReference type="InterPro" id="IPR012340">
    <property type="entry name" value="NA-bd_OB-fold"/>
</dbReference>
<keyword evidence="5" id="KW-0158">Chromosome</keyword>
<evidence type="ECO:0000256" key="5">
    <source>
        <dbReference type="ARBA" id="ARBA00022454"/>
    </source>
</evidence>
<feature type="region of interest" description="Disordered" evidence="9">
    <location>
        <begin position="596"/>
        <end position="629"/>
    </location>
</feature>
<evidence type="ECO:0000313" key="12">
    <source>
        <dbReference type="Proteomes" id="UP000532311"/>
    </source>
</evidence>
<gene>
    <name evidence="11" type="ORF">FGLOB1_9424</name>
</gene>
<dbReference type="GO" id="GO:0032210">
    <property type="term" value="P:regulation of telomere maintenance via telomerase"/>
    <property type="evidence" value="ECO:0007669"/>
    <property type="project" value="TreeGrafter"/>
</dbReference>
<dbReference type="GO" id="GO:0098505">
    <property type="term" value="F:G-rich strand telomeric DNA binding"/>
    <property type="evidence" value="ECO:0007669"/>
    <property type="project" value="TreeGrafter"/>
</dbReference>
<dbReference type="Gene3D" id="2.40.50.140">
    <property type="entry name" value="Nucleic acid-binding proteins"/>
    <property type="match status" value="2"/>
</dbReference>
<feature type="domain" description="Telomeric single stranded DNA binding POT1/Cdc13" evidence="10">
    <location>
        <begin position="12"/>
        <end position="160"/>
    </location>
</feature>
<comment type="similarity">
    <text evidence="3">Belongs to the telombin family.</text>
</comment>
<feature type="compositionally biased region" description="Acidic residues" evidence="9">
    <location>
        <begin position="490"/>
        <end position="500"/>
    </location>
</feature>
<feature type="compositionally biased region" description="Basic and acidic residues" evidence="9">
    <location>
        <begin position="375"/>
        <end position="384"/>
    </location>
</feature>
<sequence>MPPQSSSTLPGYVAIRDILDGKIANKALVNVYGLVSGFREAMQTKGKDYKCQVRLFDSSVDDDSLIVFDIFRPKEDLPNPGLGDVMLIRQAKSQKVQSFGSGGPSLLSTYNTKISQYKASKIPRSPSEASCALCPPSSLKDTAPGNKENAFVSAMYHSIDKSRLPSEETFETMVVASRNVKDKFKLLQDIQEGCFCDIVAQVVRPPHDGGDKMTLWVSDYTENPLFHNFSVGFDESSIGRDGDPFGYTDKYTTAANPPGWSGPFGKRCIQITCWEPHVTALRDQDMGTLAWVLVKNLQIKLGHSGANLEGFLREDRDPYGPKISIRMVGSNPDSENFDPRAKEGLQRKRQYERLRKGQAREIKEALRAGQKRKHGVESKSEPKKGNSKSRRNEKRSKSKANKQGEAREPTEQDVVPFMDLNSRVKCENEDKPASPIAEITKLVQHETTVDDDLVKLPLPFVNLNYRANVRVVDFSPSNLADFAYPKKESEYEDLSDDGEESPSNSETEAEDEQPIQRTLDDFSRARNWEWRFFLELEDAVVAENHKKQRLWVAVDNQSAQLLTGLDACNLRRDKQALVKLRDKMFTLWGNLEEKKAAAQEAARKGKPPDDSDDDDQQQPEPKNSGKTQLTNRAFPCCIKQYGIKVAEPEPSQANAGNGKRWQRMFQLFGARIVGE</sequence>
<feature type="region of interest" description="Disordered" evidence="9">
    <location>
        <begin position="366"/>
        <end position="418"/>
    </location>
</feature>
<comment type="subcellular location">
    <subcellularLocation>
        <location evidence="2">Chromosome</location>
        <location evidence="2">Telomere</location>
    </subcellularLocation>
    <subcellularLocation>
        <location evidence="1">Nucleus</location>
    </subcellularLocation>
</comment>
<dbReference type="FunFam" id="2.40.50.140:FF:000303">
    <property type="entry name" value="Protection of telomeres protein 1"/>
    <property type="match status" value="1"/>
</dbReference>
<dbReference type="PANTHER" id="PTHR14513:SF0">
    <property type="entry name" value="PROTECTION OF TELOMERES PROTEIN 1"/>
    <property type="match status" value="1"/>
</dbReference>
<proteinExistence type="inferred from homology"/>
<dbReference type="SMART" id="SM00976">
    <property type="entry name" value="Telo_bind"/>
    <property type="match status" value="1"/>
</dbReference>
<dbReference type="SUPFAM" id="SSF50249">
    <property type="entry name" value="Nucleic acid-binding proteins"/>
    <property type="match status" value="2"/>
</dbReference>
<dbReference type="Proteomes" id="UP000532311">
    <property type="component" value="Unassembled WGS sequence"/>
</dbReference>
<feature type="compositionally biased region" description="Basic and acidic residues" evidence="9">
    <location>
        <begin position="337"/>
        <end position="353"/>
    </location>
</feature>
<evidence type="ECO:0000256" key="1">
    <source>
        <dbReference type="ARBA" id="ARBA00004123"/>
    </source>
</evidence>
<keyword evidence="6" id="KW-0779">Telomere</keyword>
<keyword evidence="8" id="KW-0539">Nucleus</keyword>
<dbReference type="InterPro" id="IPR011564">
    <property type="entry name" value="Telomer_end-bd_POT1/Cdc13"/>
</dbReference>